<comment type="similarity">
    <text evidence="1">Belongs to the helicase family. RecQ subfamily.</text>
</comment>
<dbReference type="GO" id="GO:0005737">
    <property type="term" value="C:cytoplasm"/>
    <property type="evidence" value="ECO:0007669"/>
    <property type="project" value="TreeGrafter"/>
</dbReference>
<comment type="caution">
    <text evidence="5">The sequence shown here is derived from an EMBL/GenBank/DDBJ whole genome shotgun (WGS) entry which is preliminary data.</text>
</comment>
<comment type="catalytic activity">
    <reaction evidence="2">
        <text>Couples ATP hydrolysis with the unwinding of duplex DNA by translocating in the 3'-5' direction.</text>
        <dbReference type="EC" id="5.6.2.4"/>
    </reaction>
</comment>
<name>A0A7J7L6K3_9MAGN</name>
<dbReference type="GO" id="GO:0043138">
    <property type="term" value="F:3'-5' DNA helicase activity"/>
    <property type="evidence" value="ECO:0007669"/>
    <property type="project" value="UniProtKB-EC"/>
</dbReference>
<sequence>MDIIQSLKMKDPYVTVGLFDRKNLFYGVKCFGKSRALEEEFVKEISTFTVCGSSTIIYCMTVEDAKQIFKSLQEAGIKAGIYQYQMTGKDREESHRSFVRDELPVMVATIAFGIGVDKANIRHVIHYGCLKSLESYYQGSGRCGRDGLASNCWLYYTRSDFVKAGFYCGEVDTEIQRTTIMESFISIAP</sequence>
<evidence type="ECO:0000256" key="3">
    <source>
        <dbReference type="ARBA" id="ARBA00034808"/>
    </source>
</evidence>
<dbReference type="SMART" id="SM00490">
    <property type="entry name" value="HELICc"/>
    <property type="match status" value="1"/>
</dbReference>
<accession>A0A7J7L6K3</accession>
<feature type="domain" description="Helicase C-terminal" evidence="4">
    <location>
        <begin position="43"/>
        <end position="189"/>
    </location>
</feature>
<dbReference type="GO" id="GO:0009378">
    <property type="term" value="F:four-way junction helicase activity"/>
    <property type="evidence" value="ECO:0007669"/>
    <property type="project" value="TreeGrafter"/>
</dbReference>
<evidence type="ECO:0000259" key="4">
    <source>
        <dbReference type="PROSITE" id="PS51194"/>
    </source>
</evidence>
<evidence type="ECO:0000313" key="5">
    <source>
        <dbReference type="EMBL" id="KAF6138204.1"/>
    </source>
</evidence>
<dbReference type="Proteomes" id="UP000541444">
    <property type="component" value="Unassembled WGS sequence"/>
</dbReference>
<evidence type="ECO:0000256" key="1">
    <source>
        <dbReference type="ARBA" id="ARBA00005446"/>
    </source>
</evidence>
<reference evidence="5 6" key="1">
    <citation type="journal article" date="2020" name="IScience">
        <title>Genome Sequencing of the Endangered Kingdonia uniflora (Circaeasteraceae, Ranunculales) Reveals Potential Mechanisms of Evolutionary Specialization.</title>
        <authorList>
            <person name="Sun Y."/>
            <person name="Deng T."/>
            <person name="Zhang A."/>
            <person name="Moore M.J."/>
            <person name="Landis J.B."/>
            <person name="Lin N."/>
            <person name="Zhang H."/>
            <person name="Zhang X."/>
            <person name="Huang J."/>
            <person name="Zhang X."/>
            <person name="Sun H."/>
            <person name="Wang H."/>
        </authorList>
    </citation>
    <scope>NUCLEOTIDE SEQUENCE [LARGE SCALE GENOMIC DNA]</scope>
    <source>
        <strain evidence="5">TB1705</strain>
        <tissue evidence="5">Leaf</tissue>
    </source>
</reference>
<dbReference type="InterPro" id="IPR027417">
    <property type="entry name" value="P-loop_NTPase"/>
</dbReference>
<dbReference type="Pfam" id="PF00271">
    <property type="entry name" value="Helicase_C"/>
    <property type="match status" value="1"/>
</dbReference>
<dbReference type="GO" id="GO:0000724">
    <property type="term" value="P:double-strand break repair via homologous recombination"/>
    <property type="evidence" value="ECO:0007669"/>
    <property type="project" value="TreeGrafter"/>
</dbReference>
<keyword evidence="6" id="KW-1185">Reference proteome</keyword>
<dbReference type="GO" id="GO:0005694">
    <property type="term" value="C:chromosome"/>
    <property type="evidence" value="ECO:0007669"/>
    <property type="project" value="TreeGrafter"/>
</dbReference>
<gene>
    <name evidence="5" type="ORF">GIB67_011044</name>
</gene>
<dbReference type="PANTHER" id="PTHR13710">
    <property type="entry name" value="DNA HELICASE RECQ FAMILY MEMBER"/>
    <property type="match status" value="1"/>
</dbReference>
<dbReference type="EC" id="5.6.2.4" evidence="3"/>
<protein>
    <recommendedName>
        <fullName evidence="3">DNA 3'-5' helicase</fullName>
        <ecNumber evidence="3">5.6.2.4</ecNumber>
    </recommendedName>
</protein>
<dbReference type="InterPro" id="IPR001650">
    <property type="entry name" value="Helicase_C-like"/>
</dbReference>
<evidence type="ECO:0000313" key="6">
    <source>
        <dbReference type="Proteomes" id="UP000541444"/>
    </source>
</evidence>
<dbReference type="PROSITE" id="PS51194">
    <property type="entry name" value="HELICASE_CTER"/>
    <property type="match status" value="1"/>
</dbReference>
<dbReference type="OrthoDB" id="10261556at2759"/>
<dbReference type="GO" id="GO:0005634">
    <property type="term" value="C:nucleus"/>
    <property type="evidence" value="ECO:0007669"/>
    <property type="project" value="TreeGrafter"/>
</dbReference>
<dbReference type="PANTHER" id="PTHR13710:SF120">
    <property type="entry name" value="BIFUNCTIONAL 3'-5' EXONUCLEASE_ATP-DEPENDENT HELICASE WRN"/>
    <property type="match status" value="1"/>
</dbReference>
<dbReference type="SUPFAM" id="SSF52540">
    <property type="entry name" value="P-loop containing nucleoside triphosphate hydrolases"/>
    <property type="match status" value="1"/>
</dbReference>
<dbReference type="EMBL" id="JACGCM010002611">
    <property type="protein sequence ID" value="KAF6138204.1"/>
    <property type="molecule type" value="Genomic_DNA"/>
</dbReference>
<organism evidence="5 6">
    <name type="scientific">Kingdonia uniflora</name>
    <dbReference type="NCBI Taxonomy" id="39325"/>
    <lineage>
        <taxon>Eukaryota</taxon>
        <taxon>Viridiplantae</taxon>
        <taxon>Streptophyta</taxon>
        <taxon>Embryophyta</taxon>
        <taxon>Tracheophyta</taxon>
        <taxon>Spermatophyta</taxon>
        <taxon>Magnoliopsida</taxon>
        <taxon>Ranunculales</taxon>
        <taxon>Circaeasteraceae</taxon>
        <taxon>Kingdonia</taxon>
    </lineage>
</organism>
<dbReference type="AlphaFoldDB" id="A0A7J7L6K3"/>
<dbReference type="Gene3D" id="3.40.50.300">
    <property type="entry name" value="P-loop containing nucleotide triphosphate hydrolases"/>
    <property type="match status" value="1"/>
</dbReference>
<proteinExistence type="inferred from homology"/>
<evidence type="ECO:0000256" key="2">
    <source>
        <dbReference type="ARBA" id="ARBA00034617"/>
    </source>
</evidence>